<feature type="compositionally biased region" description="Low complexity" evidence="6">
    <location>
        <begin position="1"/>
        <end position="29"/>
    </location>
</feature>
<dbReference type="InterPro" id="IPR007168">
    <property type="entry name" value="Phageshock_PspC_N"/>
</dbReference>
<feature type="transmembrane region" description="Helical" evidence="7">
    <location>
        <begin position="295"/>
        <end position="312"/>
    </location>
</feature>
<feature type="compositionally biased region" description="Pro residues" evidence="6">
    <location>
        <begin position="218"/>
        <end position="229"/>
    </location>
</feature>
<name>A0A4U2YUB2_9ACTN</name>
<keyword evidence="4 7" id="KW-1133">Transmembrane helix</keyword>
<comment type="caution">
    <text evidence="9">The sequence shown here is derived from an EMBL/GenBank/DDBJ whole genome shotgun (WGS) entry which is preliminary data.</text>
</comment>
<feature type="domain" description="Phage shock protein PspC N-terminal" evidence="8">
    <location>
        <begin position="42"/>
        <end position="96"/>
    </location>
</feature>
<dbReference type="Pfam" id="PF04024">
    <property type="entry name" value="PspC"/>
    <property type="match status" value="1"/>
</dbReference>
<comment type="subcellular location">
    <subcellularLocation>
        <location evidence="1">Cell membrane</location>
        <topology evidence="1">Single-pass membrane protein</topology>
    </subcellularLocation>
</comment>
<evidence type="ECO:0000256" key="6">
    <source>
        <dbReference type="SAM" id="MobiDB-lite"/>
    </source>
</evidence>
<protein>
    <submittedName>
        <fullName evidence="9">PspC domain-containing protein</fullName>
    </submittedName>
</protein>
<evidence type="ECO:0000256" key="2">
    <source>
        <dbReference type="ARBA" id="ARBA00022475"/>
    </source>
</evidence>
<dbReference type="Proteomes" id="UP000307808">
    <property type="component" value="Unassembled WGS sequence"/>
</dbReference>
<evidence type="ECO:0000256" key="5">
    <source>
        <dbReference type="ARBA" id="ARBA00023136"/>
    </source>
</evidence>
<dbReference type="GO" id="GO:0005886">
    <property type="term" value="C:plasma membrane"/>
    <property type="evidence" value="ECO:0007669"/>
    <property type="project" value="UniProtKB-SubCell"/>
</dbReference>
<dbReference type="PANTHER" id="PTHR33885">
    <property type="entry name" value="PHAGE SHOCK PROTEIN C"/>
    <property type="match status" value="1"/>
</dbReference>
<dbReference type="OrthoDB" id="7359894at2"/>
<evidence type="ECO:0000313" key="10">
    <source>
        <dbReference type="Proteomes" id="UP000307808"/>
    </source>
</evidence>
<evidence type="ECO:0000259" key="8">
    <source>
        <dbReference type="Pfam" id="PF04024"/>
    </source>
</evidence>
<dbReference type="RefSeq" id="WP_137065224.1">
    <property type="nucleotide sequence ID" value="NZ_CP040748.1"/>
</dbReference>
<feature type="transmembrane region" description="Helical" evidence="7">
    <location>
        <begin position="240"/>
        <end position="264"/>
    </location>
</feature>
<accession>A0A4U2YUB2</accession>
<gene>
    <name evidence="9" type="ORF">FC770_06560</name>
</gene>
<dbReference type="PANTHER" id="PTHR33885:SF3">
    <property type="entry name" value="PHAGE SHOCK PROTEIN C"/>
    <property type="match status" value="1"/>
</dbReference>
<evidence type="ECO:0000256" key="3">
    <source>
        <dbReference type="ARBA" id="ARBA00022692"/>
    </source>
</evidence>
<evidence type="ECO:0000313" key="9">
    <source>
        <dbReference type="EMBL" id="TKI64770.1"/>
    </source>
</evidence>
<feature type="transmembrane region" description="Helical" evidence="7">
    <location>
        <begin position="270"/>
        <end position="288"/>
    </location>
</feature>
<dbReference type="InterPro" id="IPR052027">
    <property type="entry name" value="PspC"/>
</dbReference>
<feature type="compositionally biased region" description="Low complexity" evidence="6">
    <location>
        <begin position="170"/>
        <end position="201"/>
    </location>
</feature>
<evidence type="ECO:0000256" key="1">
    <source>
        <dbReference type="ARBA" id="ARBA00004162"/>
    </source>
</evidence>
<reference evidence="9 10" key="1">
    <citation type="submission" date="2019-04" db="EMBL/GenBank/DDBJ databases">
        <authorList>
            <person name="Dong K."/>
        </authorList>
    </citation>
    <scope>NUCLEOTIDE SEQUENCE [LARGE SCALE GENOMIC DNA]</scope>
    <source>
        <strain evidence="10">dk3543</strain>
    </source>
</reference>
<feature type="region of interest" description="Disordered" evidence="6">
    <location>
        <begin position="1"/>
        <end position="33"/>
    </location>
</feature>
<keyword evidence="2" id="KW-1003">Cell membrane</keyword>
<evidence type="ECO:0000256" key="4">
    <source>
        <dbReference type="ARBA" id="ARBA00022989"/>
    </source>
</evidence>
<dbReference type="EMBL" id="SZPY01000001">
    <property type="protein sequence ID" value="TKI64770.1"/>
    <property type="molecule type" value="Genomic_DNA"/>
</dbReference>
<keyword evidence="5 7" id="KW-0472">Membrane</keyword>
<proteinExistence type="predicted"/>
<feature type="transmembrane region" description="Helical" evidence="7">
    <location>
        <begin position="112"/>
        <end position="128"/>
    </location>
</feature>
<keyword evidence="10" id="KW-1185">Reference proteome</keyword>
<organism evidence="9 10">
    <name type="scientific">Nocardioides jishulii</name>
    <dbReference type="NCBI Taxonomy" id="2575440"/>
    <lineage>
        <taxon>Bacteria</taxon>
        <taxon>Bacillati</taxon>
        <taxon>Actinomycetota</taxon>
        <taxon>Actinomycetes</taxon>
        <taxon>Propionibacteriales</taxon>
        <taxon>Nocardioidaceae</taxon>
        <taxon>Nocardioides</taxon>
    </lineage>
</organism>
<feature type="region of interest" description="Disordered" evidence="6">
    <location>
        <begin position="159"/>
        <end position="233"/>
    </location>
</feature>
<feature type="transmembrane region" description="Helical" evidence="7">
    <location>
        <begin position="134"/>
        <end position="151"/>
    </location>
</feature>
<sequence>MDQTTDPTPGQPGAAGADAAPGGPMPQDGPHVDWEHVKDVNRMHRPADRMVAGVASGLARHFNLDPLVLRVAFGVLALFGGAGILLYAALWLLLPEDGRTDATIPLDERNRSVALAVVAALACLALVGDSWGLYWFPWPLAVVAVVGWFLYSRRAPHQRAATPPPGTPGGMAYAAGAPADPTPAPAQAAPARAPVAASPGAPGAPPTGPGPTTYAWTPTPPPAPRPPLARPRDPRRRGPVLFWFTLALVALAMGVLGTVDLAGVAVPASAYPALAMTICAAMLVLGAFWGRAGGIIALGLVAAVATAGALTAERWDDQAGREVNAPTAASEVRDHYDFRRGELRLDLTDVTDLEALDGRDVLVEAGAGRIVLVLPEELRVDLRAEVGGPGAIMLPDGQERGGIAVSTQTSVGPDEGPRMEITAELGVGEIEVVQR</sequence>
<keyword evidence="3 7" id="KW-0812">Transmembrane</keyword>
<dbReference type="AlphaFoldDB" id="A0A4U2YUB2"/>
<evidence type="ECO:0000256" key="7">
    <source>
        <dbReference type="SAM" id="Phobius"/>
    </source>
</evidence>
<feature type="transmembrane region" description="Helical" evidence="7">
    <location>
        <begin position="67"/>
        <end position="92"/>
    </location>
</feature>